<protein>
    <recommendedName>
        <fullName evidence="3">Reverse transcriptase domain-containing protein</fullName>
    </recommendedName>
</protein>
<evidence type="ECO:0000313" key="1">
    <source>
        <dbReference type="EMBL" id="RDX84698.1"/>
    </source>
</evidence>
<keyword evidence="2" id="KW-1185">Reference proteome</keyword>
<dbReference type="SUPFAM" id="SSF56672">
    <property type="entry name" value="DNA/RNA polymerases"/>
    <property type="match status" value="1"/>
</dbReference>
<comment type="caution">
    <text evidence="1">The sequence shown here is derived from an EMBL/GenBank/DDBJ whole genome shotgun (WGS) entry which is preliminary data.</text>
</comment>
<dbReference type="InterPro" id="IPR043502">
    <property type="entry name" value="DNA/RNA_pol_sf"/>
</dbReference>
<evidence type="ECO:0008006" key="3">
    <source>
        <dbReference type="Google" id="ProtNLM"/>
    </source>
</evidence>
<gene>
    <name evidence="1" type="ORF">CR513_34209</name>
</gene>
<evidence type="ECO:0000313" key="2">
    <source>
        <dbReference type="Proteomes" id="UP000257109"/>
    </source>
</evidence>
<reference evidence="1" key="1">
    <citation type="submission" date="2018-05" db="EMBL/GenBank/DDBJ databases">
        <title>Draft genome of Mucuna pruriens seed.</title>
        <authorList>
            <person name="Nnadi N.E."/>
            <person name="Vos R."/>
            <person name="Hasami M.H."/>
            <person name="Devisetty U.K."/>
            <person name="Aguiy J.C."/>
        </authorList>
    </citation>
    <scope>NUCLEOTIDE SEQUENCE [LARGE SCALE GENOMIC DNA]</scope>
    <source>
        <strain evidence="1">JCA_2017</strain>
    </source>
</reference>
<dbReference type="OrthoDB" id="1423731at2759"/>
<sequence>MEDVHRLHISEQGLPKRSLPTTYRLVDGASRYNLLSFMDAYSKYNQIWMHPSNKAKMTFIIDDGNFCYKNESATY</sequence>
<dbReference type="AlphaFoldDB" id="A0A371G2D9"/>
<name>A0A371G2D9_MUCPR</name>
<dbReference type="EMBL" id="QJKJ01006972">
    <property type="protein sequence ID" value="RDX84698.1"/>
    <property type="molecule type" value="Genomic_DNA"/>
</dbReference>
<proteinExistence type="predicted"/>
<accession>A0A371G2D9</accession>
<feature type="non-terminal residue" evidence="1">
    <location>
        <position position="1"/>
    </location>
</feature>
<dbReference type="Proteomes" id="UP000257109">
    <property type="component" value="Unassembled WGS sequence"/>
</dbReference>
<organism evidence="1 2">
    <name type="scientific">Mucuna pruriens</name>
    <name type="common">Velvet bean</name>
    <name type="synonym">Dolichos pruriens</name>
    <dbReference type="NCBI Taxonomy" id="157652"/>
    <lineage>
        <taxon>Eukaryota</taxon>
        <taxon>Viridiplantae</taxon>
        <taxon>Streptophyta</taxon>
        <taxon>Embryophyta</taxon>
        <taxon>Tracheophyta</taxon>
        <taxon>Spermatophyta</taxon>
        <taxon>Magnoliopsida</taxon>
        <taxon>eudicotyledons</taxon>
        <taxon>Gunneridae</taxon>
        <taxon>Pentapetalae</taxon>
        <taxon>rosids</taxon>
        <taxon>fabids</taxon>
        <taxon>Fabales</taxon>
        <taxon>Fabaceae</taxon>
        <taxon>Papilionoideae</taxon>
        <taxon>50 kb inversion clade</taxon>
        <taxon>NPAAA clade</taxon>
        <taxon>indigoferoid/millettioid clade</taxon>
        <taxon>Phaseoleae</taxon>
        <taxon>Mucuna</taxon>
    </lineage>
</organism>